<keyword evidence="3" id="KW-0378">Hydrolase</keyword>
<dbReference type="EMBL" id="JANBVN010000066">
    <property type="protein sequence ID" value="KAJ9151057.1"/>
    <property type="molecule type" value="Genomic_DNA"/>
</dbReference>
<dbReference type="SUPFAM" id="SSF64182">
    <property type="entry name" value="DHH phosphoesterases"/>
    <property type="match status" value="1"/>
</dbReference>
<dbReference type="GO" id="GO:0004309">
    <property type="term" value="F:exopolyphosphatase activity"/>
    <property type="evidence" value="ECO:0007669"/>
    <property type="project" value="TreeGrafter"/>
</dbReference>
<organism evidence="6 7">
    <name type="scientific">Coniochaeta hoffmannii</name>
    <dbReference type="NCBI Taxonomy" id="91930"/>
    <lineage>
        <taxon>Eukaryota</taxon>
        <taxon>Fungi</taxon>
        <taxon>Dikarya</taxon>
        <taxon>Ascomycota</taxon>
        <taxon>Pezizomycotina</taxon>
        <taxon>Sordariomycetes</taxon>
        <taxon>Sordariomycetidae</taxon>
        <taxon>Coniochaetales</taxon>
        <taxon>Coniochaetaceae</taxon>
        <taxon>Coniochaeta</taxon>
    </lineage>
</organism>
<keyword evidence="7" id="KW-1185">Reference proteome</keyword>
<dbReference type="InterPro" id="IPR038222">
    <property type="entry name" value="DHHA2_dom_sf"/>
</dbReference>
<dbReference type="InterPro" id="IPR004097">
    <property type="entry name" value="DHHA2"/>
</dbReference>
<sequence>MASRTSLKTFLTTARKALFSAPASRPKLLTFVIGNESADLDSLCSALALAYLRTNMPPHHTLHIPLANLHRQDLALRPELGAVLHHAGVQLDDLLTLSELEEADIKPEDSRWLLVDHNAPTGRVKEKFASRVVGCLDHHEDERAAMPLHTKDEPRVLKKCGSCMSHVVEHGAADTWTTLSQTKAAGGGATTKAEDSRGEQDWDAQLAFLVLGPILIDTVNLTSRDKTTPTDVQAAEFAEALIRRAGVAYDRAAYFEEITELKEDLSRMSYRDIFRKDYKRWSDGGLTLGLSGVPRGIDYLLEKIGGKDEFLSELRKWAEEEKLDIVGLMTTQHPESGFAREGLLWGLNERAVKAVKAFAGKNGETLGLQTWGGGKLDDTSGEKEWRACWRQLGLQYSRKQVAPMVREAMREAGK</sequence>
<name>A0AA38RZQ9_9PEZI</name>
<dbReference type="Pfam" id="PF02833">
    <property type="entry name" value="DHHA2"/>
    <property type="match status" value="1"/>
</dbReference>
<protein>
    <submittedName>
        <fullName evidence="6">Exopolyphosphatase</fullName>
    </submittedName>
</protein>
<dbReference type="Gene3D" id="3.90.1640.10">
    <property type="entry name" value="inorganic pyrophosphatase (n-terminal core)"/>
    <property type="match status" value="1"/>
</dbReference>
<dbReference type="Gene3D" id="3.10.310.20">
    <property type="entry name" value="DHHA2 domain"/>
    <property type="match status" value="1"/>
</dbReference>
<evidence type="ECO:0000256" key="4">
    <source>
        <dbReference type="ARBA" id="ARBA00023211"/>
    </source>
</evidence>
<evidence type="ECO:0000256" key="1">
    <source>
        <dbReference type="ARBA" id="ARBA00001936"/>
    </source>
</evidence>
<dbReference type="InterPro" id="IPR001667">
    <property type="entry name" value="DDH_dom"/>
</dbReference>
<proteinExistence type="predicted"/>
<dbReference type="PANTHER" id="PTHR12112:SF39">
    <property type="entry name" value="EG:152A3.5 PROTEIN (FBGN0003116_PN PROTEIN)"/>
    <property type="match status" value="1"/>
</dbReference>
<evidence type="ECO:0000256" key="2">
    <source>
        <dbReference type="ARBA" id="ARBA00022723"/>
    </source>
</evidence>
<keyword evidence="2" id="KW-0479">Metal-binding</keyword>
<evidence type="ECO:0000259" key="5">
    <source>
        <dbReference type="SMART" id="SM01131"/>
    </source>
</evidence>
<keyword evidence="4" id="KW-0464">Manganese</keyword>
<comment type="cofactor">
    <cofactor evidence="1">
        <name>Mn(2+)</name>
        <dbReference type="ChEBI" id="CHEBI:29035"/>
    </cofactor>
</comment>
<dbReference type="GO" id="GO:0046872">
    <property type="term" value="F:metal ion binding"/>
    <property type="evidence" value="ECO:0007669"/>
    <property type="project" value="UniProtKB-KW"/>
</dbReference>
<gene>
    <name evidence="6" type="ORF">NKR19_g5007</name>
</gene>
<comment type="caution">
    <text evidence="6">The sequence shown here is derived from an EMBL/GenBank/DDBJ whole genome shotgun (WGS) entry which is preliminary data.</text>
</comment>
<reference evidence="6" key="1">
    <citation type="submission" date="2022-07" db="EMBL/GenBank/DDBJ databases">
        <title>Fungi with potential for degradation of polypropylene.</title>
        <authorList>
            <person name="Gostincar C."/>
        </authorList>
    </citation>
    <scope>NUCLEOTIDE SEQUENCE</scope>
    <source>
        <strain evidence="6">EXF-13287</strain>
    </source>
</reference>
<dbReference type="AlphaFoldDB" id="A0AA38RZQ9"/>
<feature type="domain" description="DHHA2" evidence="5">
    <location>
        <begin position="255"/>
        <end position="409"/>
    </location>
</feature>
<dbReference type="SMART" id="SM01131">
    <property type="entry name" value="DHHA2"/>
    <property type="match status" value="1"/>
</dbReference>
<evidence type="ECO:0000313" key="6">
    <source>
        <dbReference type="EMBL" id="KAJ9151057.1"/>
    </source>
</evidence>
<accession>A0AA38RZQ9</accession>
<dbReference type="Pfam" id="PF01368">
    <property type="entry name" value="DHH"/>
    <property type="match status" value="1"/>
</dbReference>
<dbReference type="GO" id="GO:0005737">
    <property type="term" value="C:cytoplasm"/>
    <property type="evidence" value="ECO:0007669"/>
    <property type="project" value="InterPro"/>
</dbReference>
<evidence type="ECO:0000256" key="3">
    <source>
        <dbReference type="ARBA" id="ARBA00022801"/>
    </source>
</evidence>
<dbReference type="InterPro" id="IPR038763">
    <property type="entry name" value="DHH_sf"/>
</dbReference>
<evidence type="ECO:0000313" key="7">
    <source>
        <dbReference type="Proteomes" id="UP001174691"/>
    </source>
</evidence>
<dbReference type="Proteomes" id="UP001174691">
    <property type="component" value="Unassembled WGS sequence"/>
</dbReference>
<dbReference type="PANTHER" id="PTHR12112">
    <property type="entry name" value="BNIP - RELATED"/>
    <property type="match status" value="1"/>
</dbReference>